<dbReference type="InterPro" id="IPR017731">
    <property type="entry name" value="TssM1-like"/>
</dbReference>
<dbReference type="Pfam" id="PF21070">
    <property type="entry name" value="IcmF_helical"/>
    <property type="match status" value="1"/>
</dbReference>
<dbReference type="Pfam" id="PF06761">
    <property type="entry name" value="IcmF-related"/>
    <property type="match status" value="1"/>
</dbReference>
<evidence type="ECO:0000313" key="5">
    <source>
        <dbReference type="EMBL" id="MQT91142.1"/>
    </source>
</evidence>
<dbReference type="AlphaFoldDB" id="A0A6A7YNP8"/>
<comment type="caution">
    <text evidence="5">The sequence shown here is derived from an EMBL/GenBank/DDBJ whole genome shotgun (WGS) entry which is preliminary data.</text>
</comment>
<name>A0A6A7YNP8_9PSED</name>
<dbReference type="NCBIfam" id="TIGR03348">
    <property type="entry name" value="VI_IcmF"/>
    <property type="match status" value="1"/>
</dbReference>
<dbReference type="RefSeq" id="WP_153329872.1">
    <property type="nucleotide sequence ID" value="NZ_WIWI01000053.1"/>
</dbReference>
<dbReference type="PANTHER" id="PTHR36153:SF5">
    <property type="entry name" value="EXPORTED PROTEIN"/>
    <property type="match status" value="1"/>
</dbReference>
<feature type="domain" description="Type VI secretion system IcmF C-terminal" evidence="1">
    <location>
        <begin position="1075"/>
        <end position="1178"/>
    </location>
</feature>
<gene>
    <name evidence="5" type="primary">tssM</name>
    <name evidence="5" type="ORF">GHO39_18670</name>
</gene>
<evidence type="ECO:0000259" key="4">
    <source>
        <dbReference type="Pfam" id="PF21070"/>
    </source>
</evidence>
<reference evidence="5 6" key="1">
    <citation type="submission" date="2019-10" db="EMBL/GenBank/DDBJ databases">
        <title>Evaluation of single-gene subtyping targets for Pseudomonas.</title>
        <authorList>
            <person name="Reichler S.J."/>
            <person name="Orsi R.H."/>
            <person name="Wiedmann M."/>
            <person name="Martin N.H."/>
            <person name="Murphy S.I."/>
        </authorList>
    </citation>
    <scope>NUCLEOTIDE SEQUENCE [LARGE SCALE GENOMIC DNA]</scope>
    <source>
        <strain evidence="5 6">FSL R10-3254</strain>
    </source>
</reference>
<dbReference type="Proteomes" id="UP000489190">
    <property type="component" value="Unassembled WGS sequence"/>
</dbReference>
<protein>
    <submittedName>
        <fullName evidence="5">Type VI secretion system membrane subunit TssM</fullName>
    </submittedName>
</protein>
<dbReference type="Pfam" id="PF06744">
    <property type="entry name" value="IcmF_C"/>
    <property type="match status" value="1"/>
</dbReference>
<dbReference type="SUPFAM" id="SSF52540">
    <property type="entry name" value="P-loop containing nucleoside triphosphate hydrolases"/>
    <property type="match status" value="1"/>
</dbReference>
<dbReference type="InterPro" id="IPR025743">
    <property type="entry name" value="TssM1_N"/>
</dbReference>
<dbReference type="InterPro" id="IPR010623">
    <property type="entry name" value="IcmF_C"/>
</dbReference>
<feature type="domain" description="Type VI secretion system component TssM1 helical" evidence="4">
    <location>
        <begin position="971"/>
        <end position="1033"/>
    </location>
</feature>
<dbReference type="InterPro" id="IPR027417">
    <property type="entry name" value="P-loop_NTPase"/>
</dbReference>
<evidence type="ECO:0000259" key="2">
    <source>
        <dbReference type="Pfam" id="PF06761"/>
    </source>
</evidence>
<evidence type="ECO:0000259" key="3">
    <source>
        <dbReference type="Pfam" id="PF14331"/>
    </source>
</evidence>
<proteinExistence type="predicted"/>
<dbReference type="InterPro" id="IPR053156">
    <property type="entry name" value="T6SS_TssM-like"/>
</dbReference>
<accession>A0A6A7YNP8</accession>
<evidence type="ECO:0000259" key="1">
    <source>
        <dbReference type="Pfam" id="PF06744"/>
    </source>
</evidence>
<organism evidence="5 6">
    <name type="scientific">Pseudomonas helleri</name>
    <dbReference type="NCBI Taxonomy" id="1608996"/>
    <lineage>
        <taxon>Bacteria</taxon>
        <taxon>Pseudomonadati</taxon>
        <taxon>Pseudomonadota</taxon>
        <taxon>Gammaproteobacteria</taxon>
        <taxon>Pseudomonadales</taxon>
        <taxon>Pseudomonadaceae</taxon>
        <taxon>Pseudomonas</taxon>
    </lineage>
</organism>
<evidence type="ECO:0000313" key="6">
    <source>
        <dbReference type="Proteomes" id="UP000489190"/>
    </source>
</evidence>
<sequence>MERVWSHIKRWGWPVLRHFKQALALMVVLGVVFALIGIWWLGPHWTWREHQPLAALAMRVSASVVVVVVPLLFWAWRVRQRLLRLNAEHAREAAVVLDPCLPYVEAQERSLDQSLSHLLNNMERRRSLYQLPWYLVLGEENAGKTSLVTRSNQSFSLSHINRTGARAQPEEKLAYGIDWWIGDEAVLIDPPGELLTQPKPLTQEQRAEQAQEPVAAKGKFRPVLPGDTHPRLWLHLLDWLGRNRSRRALNGVVLVIDVQALLMQRPEARKARANVLRTRVYELTRHLGTRLPVYVVLSKFDLLEGFEEFFSQLSRRGREDLLGFTFSLDAVDDFDAWLAELAEHYSAFVERLNEQVFDSLRGARSLEDRDRLMGFLRQLAGLRPALFGFLNEMLGTDRFTTPALVRGVYFSSVFQQGTLSNAFVKEAGQPYHLPPPPAEVKPAQGKAIYFAQQLFKQVIYPEAGLAGDNIKVARNKQRLLIAGFGVASLGCLLAVGLWQYYFTVNRDKAANVLARSQEFSTGDIDANLDATGRNLLAPLDQIRDAVSVYGDYREAWPLLSNMGLYQGRAIGPRVDEAYLNLLSRRFLPAIASSALEAINIAPAGSNQQLVALRVYRMIEDRQNRRPEIVEDWVAKQWQRAYPGQGQLQADLMRHLNYALKYADTDLPHYRERIAQVQQQLRQRPMAERVYSTLKQDAQERLQRPLDLRNEIGPAFDIVYRPLAVNPDTDGSELQLAPLLTAKGFKEYFEPGTQDIIELAMIDQWVLGERQRLDYSPEDRKVLTQRVRALYSADYVDSWRRALNQFVVTDFRDLSHGVAVLEQVTGPAAPLRRLLETLRDNTVIYPAVPLIEGTAVVSLDKVPEGQQQAAGIRRAFTGLAQLIIPQGERPSYYEETLRAIGAVHDYAKAVHDNPDPGKAALKTVLNRFSLSGSDPIANLQRVAVGLPEPMNQQVKKLADQTSQVLVVAALRELEKRWDSEIYSFYRDRLADRYPFKTTGEDASLDDFEAFFGPQGRLQQFHDQYLDIFLKDNLDVLYSESLGGYLVRSDVLEQLKKAEHIRDTFFNHRGHLAVQLTIEPLALSTTRLSSLLSVDGQLIPYQHGAPQRTGLVWPNDLGNANGSQLTLVNSSGNTASLSYRGPWSLFRLLSRGHLNGRTDTSVDLTFAIADGLMRYRVVAEKANNPITQRTFEGFALPRTLLEERRQPKDGDKLTQWSGRSKRLALSM</sequence>
<dbReference type="InterPro" id="IPR009612">
    <property type="entry name" value="IcmF-rel"/>
</dbReference>
<dbReference type="InterPro" id="IPR048677">
    <property type="entry name" value="TssM1_hel"/>
</dbReference>
<dbReference type="PANTHER" id="PTHR36153">
    <property type="entry name" value="INNER MEMBRANE PROTEIN-RELATED"/>
    <property type="match status" value="1"/>
</dbReference>
<dbReference type="EMBL" id="WIWI01000053">
    <property type="protein sequence ID" value="MQT91142.1"/>
    <property type="molecule type" value="Genomic_DNA"/>
</dbReference>
<feature type="domain" description="IcmF-related" evidence="2">
    <location>
        <begin position="536"/>
        <end position="841"/>
    </location>
</feature>
<feature type="domain" description="Type VI secretion system component TssM1 N-terminal" evidence="3">
    <location>
        <begin position="230"/>
        <end position="486"/>
    </location>
</feature>
<dbReference type="Pfam" id="PF14331">
    <property type="entry name" value="IcmF-related_N"/>
    <property type="match status" value="1"/>
</dbReference>